<dbReference type="InterPro" id="IPR011990">
    <property type="entry name" value="TPR-like_helical_dom_sf"/>
</dbReference>
<comment type="caution">
    <text evidence="4">The sequence shown here is derived from an EMBL/GenBank/DDBJ whole genome shotgun (WGS) entry which is preliminary data.</text>
</comment>
<dbReference type="Proteomes" id="UP000266841">
    <property type="component" value="Unassembled WGS sequence"/>
</dbReference>
<protein>
    <recommendedName>
        <fullName evidence="3">RING-type domain-containing protein</fullName>
    </recommendedName>
</protein>
<dbReference type="InterPro" id="IPR001841">
    <property type="entry name" value="Znf_RING"/>
</dbReference>
<dbReference type="eggNOG" id="KOG1550">
    <property type="taxonomic scope" value="Eukaryota"/>
</dbReference>
<dbReference type="GO" id="GO:0005737">
    <property type="term" value="C:cytoplasm"/>
    <property type="evidence" value="ECO:0007669"/>
    <property type="project" value="UniProtKB-ARBA"/>
</dbReference>
<feature type="domain" description="RING-type" evidence="3">
    <location>
        <begin position="61"/>
        <end position="106"/>
    </location>
</feature>
<dbReference type="GO" id="GO:0008270">
    <property type="term" value="F:zinc ion binding"/>
    <property type="evidence" value="ECO:0007669"/>
    <property type="project" value="UniProtKB-KW"/>
</dbReference>
<dbReference type="Gene3D" id="3.30.40.10">
    <property type="entry name" value="Zinc/RING finger domain, C3HC4 (zinc finger)"/>
    <property type="match status" value="1"/>
</dbReference>
<comment type="similarity">
    <text evidence="1">Belongs to the sel-1 family.</text>
</comment>
<dbReference type="SUPFAM" id="SSF57850">
    <property type="entry name" value="RING/U-box"/>
    <property type="match status" value="1"/>
</dbReference>
<dbReference type="PROSITE" id="PS50089">
    <property type="entry name" value="ZF_RING_2"/>
    <property type="match status" value="1"/>
</dbReference>
<keyword evidence="2" id="KW-0479">Metal-binding</keyword>
<dbReference type="OrthoDB" id="272077at2759"/>
<dbReference type="SMART" id="SM00671">
    <property type="entry name" value="SEL1"/>
    <property type="match status" value="3"/>
</dbReference>
<name>K0RZ25_THAOC</name>
<dbReference type="Gene3D" id="1.25.40.10">
    <property type="entry name" value="Tetratricopeptide repeat domain"/>
    <property type="match status" value="1"/>
</dbReference>
<dbReference type="PANTHER" id="PTHR11102:SF160">
    <property type="entry name" value="ERAD-ASSOCIATED E3 UBIQUITIN-PROTEIN LIGASE COMPONENT HRD3"/>
    <property type="match status" value="1"/>
</dbReference>
<evidence type="ECO:0000313" key="4">
    <source>
        <dbReference type="EMBL" id="EJK58285.1"/>
    </source>
</evidence>
<dbReference type="InterPro" id="IPR013083">
    <property type="entry name" value="Znf_RING/FYVE/PHD"/>
</dbReference>
<keyword evidence="2" id="KW-0862">Zinc</keyword>
<organism evidence="4 5">
    <name type="scientific">Thalassiosira oceanica</name>
    <name type="common">Marine diatom</name>
    <dbReference type="NCBI Taxonomy" id="159749"/>
    <lineage>
        <taxon>Eukaryota</taxon>
        <taxon>Sar</taxon>
        <taxon>Stramenopiles</taxon>
        <taxon>Ochrophyta</taxon>
        <taxon>Bacillariophyta</taxon>
        <taxon>Coscinodiscophyceae</taxon>
        <taxon>Thalassiosirophycidae</taxon>
        <taxon>Thalassiosirales</taxon>
        <taxon>Thalassiosiraceae</taxon>
        <taxon>Thalassiosira</taxon>
    </lineage>
</organism>
<gene>
    <name evidence="4" type="ORF">THAOC_21606</name>
</gene>
<evidence type="ECO:0000256" key="2">
    <source>
        <dbReference type="PROSITE-ProRule" id="PRU00175"/>
    </source>
</evidence>
<keyword evidence="2" id="KW-0863">Zinc-finger</keyword>
<proteinExistence type="inferred from homology"/>
<dbReference type="InterPro" id="IPR050767">
    <property type="entry name" value="Sel1_AlgK"/>
</dbReference>
<sequence>DLHGSHISRREDVRAPISCGGVDCQRAHRKQHKKACKLRAAELKDEELYSQGLERPEGDFCPICTLPIALPVGNHSVFNSCCTKRVCYGCLVTQIKKGLRDCPFCRAPTPTDDADAPDEFMARVRARAERKDPAAINNLGEDYLHGRFGLTKDVPRAVELWTEAAELGSIQALFNLGNAYYHEGGIRYDQELAAEFYRKAAMRGHVQSRHNLGCFEGQNGDHGRALRHYMISARLGYGHSIESIGGMFRAGEATKEQYAEALRGYRDAVEETKSHERDAGMAFMKRVGPQRGQFG</sequence>
<dbReference type="InterPro" id="IPR006597">
    <property type="entry name" value="Sel1-like"/>
</dbReference>
<dbReference type="EMBL" id="AGNL01025682">
    <property type="protein sequence ID" value="EJK58285.1"/>
    <property type="molecule type" value="Genomic_DNA"/>
</dbReference>
<feature type="non-terminal residue" evidence="4">
    <location>
        <position position="1"/>
    </location>
</feature>
<dbReference type="AlphaFoldDB" id="K0RZ25"/>
<evidence type="ECO:0000313" key="5">
    <source>
        <dbReference type="Proteomes" id="UP000266841"/>
    </source>
</evidence>
<accession>K0RZ25</accession>
<dbReference type="PANTHER" id="PTHR11102">
    <property type="entry name" value="SEL-1-LIKE PROTEIN"/>
    <property type="match status" value="1"/>
</dbReference>
<evidence type="ECO:0000259" key="3">
    <source>
        <dbReference type="PROSITE" id="PS50089"/>
    </source>
</evidence>
<dbReference type="SUPFAM" id="SSF81901">
    <property type="entry name" value="HCP-like"/>
    <property type="match status" value="1"/>
</dbReference>
<reference evidence="4 5" key="1">
    <citation type="journal article" date="2012" name="Genome Biol.">
        <title>Genome and low-iron response of an oceanic diatom adapted to chronic iron limitation.</title>
        <authorList>
            <person name="Lommer M."/>
            <person name="Specht M."/>
            <person name="Roy A.S."/>
            <person name="Kraemer L."/>
            <person name="Andreson R."/>
            <person name="Gutowska M.A."/>
            <person name="Wolf J."/>
            <person name="Bergner S.V."/>
            <person name="Schilhabel M.B."/>
            <person name="Klostermeier U.C."/>
            <person name="Beiko R.G."/>
            <person name="Rosenstiel P."/>
            <person name="Hippler M."/>
            <person name="Laroche J."/>
        </authorList>
    </citation>
    <scope>NUCLEOTIDE SEQUENCE [LARGE SCALE GENOMIC DNA]</scope>
    <source>
        <strain evidence="4 5">CCMP1005</strain>
    </source>
</reference>
<dbReference type="Pfam" id="PF08238">
    <property type="entry name" value="Sel1"/>
    <property type="match status" value="3"/>
</dbReference>
<keyword evidence="5" id="KW-1185">Reference proteome</keyword>
<evidence type="ECO:0000256" key="1">
    <source>
        <dbReference type="ARBA" id="ARBA00038101"/>
    </source>
</evidence>